<gene>
    <name evidence="2" type="ORF">AK812_SmicGene9532</name>
</gene>
<protein>
    <submittedName>
        <fullName evidence="2">Uncharacterized protein</fullName>
    </submittedName>
</protein>
<organism evidence="2 3">
    <name type="scientific">Symbiodinium microadriaticum</name>
    <name type="common">Dinoflagellate</name>
    <name type="synonym">Zooxanthella microadriatica</name>
    <dbReference type="NCBI Taxonomy" id="2951"/>
    <lineage>
        <taxon>Eukaryota</taxon>
        <taxon>Sar</taxon>
        <taxon>Alveolata</taxon>
        <taxon>Dinophyceae</taxon>
        <taxon>Suessiales</taxon>
        <taxon>Symbiodiniaceae</taxon>
        <taxon>Symbiodinium</taxon>
    </lineage>
</organism>
<dbReference type="Proteomes" id="UP000186817">
    <property type="component" value="Unassembled WGS sequence"/>
</dbReference>
<feature type="region of interest" description="Disordered" evidence="1">
    <location>
        <begin position="1641"/>
        <end position="1687"/>
    </location>
</feature>
<feature type="compositionally biased region" description="Pro residues" evidence="1">
    <location>
        <begin position="739"/>
        <end position="750"/>
    </location>
</feature>
<feature type="region of interest" description="Disordered" evidence="1">
    <location>
        <begin position="391"/>
        <end position="448"/>
    </location>
</feature>
<accession>A0A1Q9EI95</accession>
<feature type="compositionally biased region" description="Basic and acidic residues" evidence="1">
    <location>
        <begin position="2062"/>
        <end position="2071"/>
    </location>
</feature>
<evidence type="ECO:0000256" key="1">
    <source>
        <dbReference type="SAM" id="MobiDB-lite"/>
    </source>
</evidence>
<feature type="region of interest" description="Disordered" evidence="1">
    <location>
        <begin position="265"/>
        <end position="302"/>
    </location>
</feature>
<evidence type="ECO:0000313" key="2">
    <source>
        <dbReference type="EMBL" id="OLQ07098.1"/>
    </source>
</evidence>
<feature type="compositionally biased region" description="Basic and acidic residues" evidence="1">
    <location>
        <begin position="1158"/>
        <end position="1168"/>
    </location>
</feature>
<name>A0A1Q9EI95_SYMMI</name>
<dbReference type="OrthoDB" id="10274219at2759"/>
<proteinExistence type="predicted"/>
<feature type="region of interest" description="Disordered" evidence="1">
    <location>
        <begin position="225"/>
        <end position="251"/>
    </location>
</feature>
<feature type="compositionally biased region" description="Low complexity" evidence="1">
    <location>
        <begin position="233"/>
        <end position="246"/>
    </location>
</feature>
<feature type="region of interest" description="Disordered" evidence="1">
    <location>
        <begin position="2510"/>
        <end position="2529"/>
    </location>
</feature>
<feature type="region of interest" description="Disordered" evidence="1">
    <location>
        <begin position="2023"/>
        <end position="2071"/>
    </location>
</feature>
<keyword evidence="3" id="KW-1185">Reference proteome</keyword>
<evidence type="ECO:0000313" key="3">
    <source>
        <dbReference type="Proteomes" id="UP000186817"/>
    </source>
</evidence>
<feature type="region of interest" description="Disordered" evidence="1">
    <location>
        <begin position="316"/>
        <end position="367"/>
    </location>
</feature>
<feature type="region of interest" description="Disordered" evidence="1">
    <location>
        <begin position="21"/>
        <end position="43"/>
    </location>
</feature>
<feature type="compositionally biased region" description="Acidic residues" evidence="1">
    <location>
        <begin position="1130"/>
        <end position="1143"/>
    </location>
</feature>
<reference evidence="2 3" key="1">
    <citation type="submission" date="2016-02" db="EMBL/GenBank/DDBJ databases">
        <title>Genome analysis of coral dinoflagellate symbionts highlights evolutionary adaptations to a symbiotic lifestyle.</title>
        <authorList>
            <person name="Aranda M."/>
            <person name="Li Y."/>
            <person name="Liew Y.J."/>
            <person name="Baumgarten S."/>
            <person name="Simakov O."/>
            <person name="Wilson M."/>
            <person name="Piel J."/>
            <person name="Ashoor H."/>
            <person name="Bougouffa S."/>
            <person name="Bajic V.B."/>
            <person name="Ryu T."/>
            <person name="Ravasi T."/>
            <person name="Bayer T."/>
            <person name="Micklem G."/>
            <person name="Kim H."/>
            <person name="Bhak J."/>
            <person name="Lajeunesse T.C."/>
            <person name="Voolstra C.R."/>
        </authorList>
    </citation>
    <scope>NUCLEOTIDE SEQUENCE [LARGE SCALE GENOMIC DNA]</scope>
    <source>
        <strain evidence="2 3">CCMP2467</strain>
    </source>
</reference>
<sequence>MGRGGRRQPWKEDGHEYKLWRGSWSPSLRADPSQRPWHKQDAQETFHFPAYTSMQPPQDRAGQVSTAANDAQAGSAHGVQALLNPARKAEQRLQKLRAARAKVEAQFGMFLQGLKKSFQKELTRFQNDTARIDQSIQEAAQDQERSFAIVRSAICGTAPTVPTDQQEAAINGMWDQMRMTWEQEDGSLLQEIMRRGIPQAGPTPLPAPRQLSVEAQRLLAHHGAAGLPPQMAPPSTAAATSSTAPAGSQPAMALSPDLMQLLSHFGATGMPLPPPAGAEQPTQTHGQAPGGIPPGFHMGGLDPALFGPCSGIPSEATLGGEARTSSSISPGAKARKALATPAQPRKPIKTLTKPTSATPGQQNLSDKLEKMRESAAIREAMAKAGMLVTSETGAPPGLGAHPTPAAPTGEHPSTAGALGSSEALRPFGRPVSLRPPGDGHGDNNAGTEEVRHVEIQEGTEDEMDETTGDGCRGRVFVSSVWEDLWCEIGQYMNVDIESEAVQVWIGDASLPASHAGIISVSHGTLVTVCRPIADRPIPPAAFYAADLLGSGNKWDKIEHMPRPSSAHCLAVACGLSLDPVVLAFFPRFFKQDIALQVSKLTAEQAAVTIVENDPPLDLKGEPCPQTALVLPKNEGSVVYFLDMRPIGIIPRLVTATESFPDLPQILQAADVEFPEGRCGELLSNFVKDNVQVLRIGSTVELAHKVFAVGWQEAFDGSPPTSSCPVPTFDPAEGANSAPGAPPTADGPPAPRRYGQPLTSPNAQDALRLEPDDVELEEQAGLINLIETVFLVFAPRYKHEVYHILMPSDSSVDEAIHQVADVRDSATSVCFPCLTPVTPQPTAAFACVLATPVWAAPGVCLIDARSVSAGIFAYHIVGRIKKSSILLQLGHPIPSDLRVCYDDTELVDEVLYEFPTGSLLTILPAGGQYTPGGTLRQMLSSGRYWSPSDPFLHPSQSIDFLMMHEGGQRVLAIDLDNEDTSTKFKQKAAEAFLFDVTKVTACPSVPRVLDCAHLGRTCLATVVVTEAISRIPIPPGRPLLMKHIVFIDRRPILKDFTWALATLGILDVDRLLNNHQDNVPFGHSLSLTGGRREHRGDRTLVKVAHGEVLTLTYVEDLPTAGHSETEQDGNSFDEEESDSSGQDDDSSRGDSILQSPDSSNKEEVAEGRRSRSPRRGPPPPPGAHLALTTITPPSEPHPLNGVQKYETLLDCARARHKHIIQVCLAGIEHTFARVNFVVGDACPVVCRLHAPSGCVVNKFLTEPVGNSPLEAQHLHDLRIVTERLGGTWLAQRNAFLPAAMIQDEPGPHPVATAEEQLQYIGCAVLKVGYVPELLTIGIALPATPNEAEDITQAARCPSIKQRFPWLVPVSPQPGIGAACYLASPSWLPDSHDVCFDTVHIDGRLFAAQVPDYVARHELLQLAGVSSFPGLGVWVGPDQFLLENEEPIHIFSGMLISFRPGHREPIASYTLGQLLQFLDGWDETPEWPESRFGPAHILVHHGRVVLVSASHGEPWRYRDIIGEAVDVDPAHMQLFAAVPRQPDVALNGVHCCAIIAVGAQPTPVVQRYWHCALVDCRHIREGWLALTLYEGVLDVHELSVVLNDSAPAGWHVHIDVIPQRSGCVYLNPGHVILATYEDHPQVFPDTTDRPFPVPEDHHDYNEETPPSDPPDSEGQPSQATDPGGLLVDDEEAEPTTDITCYLFAPDFYPAEVTVPTPLPITVEAFLDLVQTHRSGGDLPCFTQLCVVHPQPEPVFVCLIAVPEWPSVRVPVLIQSSGDAPRTFAAFLPPVITPDDALILAGVSPGFGFRVFHRDLPWPVPERGEIRLEAGDLLTVARPDRYVPGWALVDTLQWTYGWFQPEQPPGQWPGGTWLVTDTEDQHAFAALPSGRTSLQVVAEALSLDPEALFIYPAYPPIVDHARWGRFSDNVVIAVVPEDHPRPEDVLYVLDLRPVLLPIRVMRAPEGRVEITFLHEILSAHCPTGYCMTIVGGTHSPGAANHYRIVEFGDVIRVEFRLRRVPEAARGSQELLPNAQETPDLYHGGDTQATTESSSSASRDAGTGGSHRDRLQERPTTHTPLVLDKTIGGTWSPFVLKGIIALFPFYLRQLVFWRATLLWLHSALVPTRILSQVGAGLGVLCMSLLRLGTRLAIPLYSRHPVWVLFLLYTMQHAAVGMQLPQGIGTEECASPAHRDISIATRVRAAPRPLCPTSKVDPTHATIDPAGNWSNPASLQIDTGPPPHHEELETLLEQSIRDPSSKAMFLASTLVDALCEHFAPDVGTVPAEPSAYADLHKAQAFFENSSPSGISAVGDLHWNTPTPPPAVFWDLLEAYDMWLPSTFSCCHPGPSETWRSPNGNSTSRLDYVAIPVHWQVPASGSIVVPELDWGQSHTDHYALLVHITTCVNLGASKSGGKTRIDTKAMRTAEGKASVRLYWTRWSCAQQDDPRRRFGRIWARFIRYLKELPGLVASLRESSTTLRSLIRRDTKAYLHEVAVQATRDPTSSIVQKLRQLTGGPRRKQRGTKPLPAVEMSGGHLAKTHDETKARWIEHFSAIEDGHVQDPTDFVHSCYRRQKDKDLASHMLSPADIPSLTEFEAALRASSTDRAYGLDGIPGEVLRYGAAELSSSVYALLLKSVFRLAEPVQHKGGTLYCIWKGRKCSYALLFLDLQEAFYRIIRPLITGESLSDEQEDEVVVTHTGSRPGDSLSDLVFSFLFSKVLQQVRESLRAAGALARIPWTASMVNNLDPIDDPPDSYLGVSDATWMDDLVMFLTSPDASLLLRDLKTGASILLDSCLQRALVPNLTRGKTEAIVHACGPGARKIRSAIFGTGGGNVELDCRLWEDARLRIVPIYRHLGGYLQHNGGLRQEISFRTSQAWDAFNKRKKKLFQSPLVSSGDKAILFNSLISTVLFHGAGTWTSVTEQHVETLEATLRQMACQMLRPQTSIEEAWHIGTAQALARAGVPRASTYLHVARLRHVLACFQLPVPEIWALAHWEQHWLESVRGSIQWMWSLLDGGRHHQTWRDAWGEWQTDCRSHPGRWKSKAAGPHQREEVEWIEDELDRPAAEVLDCLAHIDYDGLGLKFDPDVAWARVRQAFSCVCLPVKRLQVTAQVWLERLSSCAIDTTAGPILSAFLLKAAHWVTCADFAEWLAPQPTERSNTVSTFRHSDFNLGLLDFSGLCLPTTQPWTTDHVFVCIGPWPPKALDIRDVPEPLCYEHRTSLLALAEGQELDFFAEPPRDVGFFINVCGLPVPAVDAFDQAPHFEAALPALRLSCDLVRFALKLWTSGFRACLHVPWPWGADTSFLNNIEGIRFQHGDDRATFWVGPPDQPLLLFHRV</sequence>
<feature type="compositionally biased region" description="Polar residues" evidence="1">
    <location>
        <begin position="352"/>
        <end position="365"/>
    </location>
</feature>
<dbReference type="EMBL" id="LSRX01000147">
    <property type="protein sequence ID" value="OLQ07098.1"/>
    <property type="molecule type" value="Genomic_DNA"/>
</dbReference>
<feature type="region of interest" description="Disordered" evidence="1">
    <location>
        <begin position="1114"/>
        <end position="1197"/>
    </location>
</feature>
<feature type="compositionally biased region" description="Low complexity" evidence="1">
    <location>
        <begin position="2045"/>
        <end position="2057"/>
    </location>
</feature>
<feature type="region of interest" description="Disordered" evidence="1">
    <location>
        <begin position="719"/>
        <end position="762"/>
    </location>
</feature>
<comment type="caution">
    <text evidence="2">The sequence shown here is derived from an EMBL/GenBank/DDBJ whole genome shotgun (WGS) entry which is preliminary data.</text>
</comment>
<feature type="region of interest" description="Disordered" evidence="1">
    <location>
        <begin position="52"/>
        <end position="71"/>
    </location>
</feature>